<dbReference type="InterPro" id="IPR036691">
    <property type="entry name" value="Endo/exonu/phosph_ase_sf"/>
</dbReference>
<dbReference type="Gene3D" id="3.60.10.10">
    <property type="entry name" value="Endonuclease/exonuclease/phosphatase"/>
    <property type="match status" value="1"/>
</dbReference>
<evidence type="ECO:0000256" key="1">
    <source>
        <dbReference type="SAM" id="MobiDB-lite"/>
    </source>
</evidence>
<name>A0A6C0FB85_9ZZZZ</name>
<sequence>MTLLEEEPSSSTPSTRPSVEDIRARRGGIDVVGGMTKDELEQFLNDVNDWEEKLNEKGGKFFDKFAFQVDQFQKTMWDNGGNIINDQLGQVNKEKGNGETKIHSVISFNIYYKEEFLIKMLEKLIKEGNFDVICLQEMCGPWLVANKTVKFDAAKKNGATWDSHGQNICGRMLENEELSKMIDIIDSEAPTAPAPAPAAEPAPTSSSSNPSSEFRIKPSRVRVNEHLAGWIHPRFGAQRLNWHRTIQDLTEYIDDQDRKATLNKGLDVEDIIGGGGLGSTFNSVKWAKWWLDYFTTYTIVPTGGTEPGYVTADFKEDSELKDYSIIFAPANHTNGFYLCSFGNAIIYKKNQRKVEDVPIIKHSDAPVPTSKSGFADDDHYGPVEGRNALKVKIDDINYICMHLDEKSFWKSQVVMLNKWIEERLFDEECIVCGDMNVMDVTINPIKTLLLEGHRDYSIAGDAKLNDEVKGEGQVGEGNKHSDRSKILWNLFAQDQTNKKKLTSIYEKVGGGTHIRTVANGGGVDYVGYSPAYEGIQTGVIYPVLPEDELQEQEKDDVVKRMGGWPPSRLFPTWRGYCISDHWLPFLVFKTIKKTPQTQTQPPPPSETETAGAEADTPIGDGQA</sequence>
<feature type="region of interest" description="Disordered" evidence="1">
    <location>
        <begin position="593"/>
        <end position="623"/>
    </location>
</feature>
<evidence type="ECO:0008006" key="3">
    <source>
        <dbReference type="Google" id="ProtNLM"/>
    </source>
</evidence>
<dbReference type="EMBL" id="MN738742">
    <property type="protein sequence ID" value="QHT36435.1"/>
    <property type="molecule type" value="Genomic_DNA"/>
</dbReference>
<feature type="region of interest" description="Disordered" evidence="1">
    <location>
        <begin position="1"/>
        <end position="23"/>
    </location>
</feature>
<dbReference type="SUPFAM" id="SSF56219">
    <property type="entry name" value="DNase I-like"/>
    <property type="match status" value="1"/>
</dbReference>
<feature type="compositionally biased region" description="Low complexity" evidence="1">
    <location>
        <begin position="201"/>
        <end position="213"/>
    </location>
</feature>
<organism evidence="2">
    <name type="scientific">viral metagenome</name>
    <dbReference type="NCBI Taxonomy" id="1070528"/>
    <lineage>
        <taxon>unclassified sequences</taxon>
        <taxon>metagenomes</taxon>
        <taxon>organismal metagenomes</taxon>
    </lineage>
</organism>
<proteinExistence type="predicted"/>
<dbReference type="AlphaFoldDB" id="A0A6C0FB85"/>
<evidence type="ECO:0000313" key="2">
    <source>
        <dbReference type="EMBL" id="QHT36435.1"/>
    </source>
</evidence>
<feature type="region of interest" description="Disordered" evidence="1">
    <location>
        <begin position="189"/>
        <end position="215"/>
    </location>
</feature>
<reference evidence="2" key="1">
    <citation type="journal article" date="2020" name="Nature">
        <title>Giant virus diversity and host interactions through global metagenomics.</title>
        <authorList>
            <person name="Schulz F."/>
            <person name="Roux S."/>
            <person name="Paez-Espino D."/>
            <person name="Jungbluth S."/>
            <person name="Walsh D.A."/>
            <person name="Denef V.J."/>
            <person name="McMahon K.D."/>
            <person name="Konstantinidis K.T."/>
            <person name="Eloe-Fadrosh E.A."/>
            <person name="Kyrpides N.C."/>
            <person name="Woyke T."/>
        </authorList>
    </citation>
    <scope>NUCLEOTIDE SEQUENCE</scope>
    <source>
        <strain evidence="2">GVMAG-S-ERX555931-87</strain>
    </source>
</reference>
<accession>A0A6C0FB85</accession>
<protein>
    <recommendedName>
        <fullName evidence="3">Endonuclease/exonuclease/phosphatase domain-containing protein</fullName>
    </recommendedName>
</protein>